<dbReference type="GO" id="GO:0006310">
    <property type="term" value="P:DNA recombination"/>
    <property type="evidence" value="ECO:0007669"/>
    <property type="project" value="InterPro"/>
</dbReference>
<dbReference type="InterPro" id="IPR012340">
    <property type="entry name" value="NA-bd_OB-fold"/>
</dbReference>
<dbReference type="Gene3D" id="2.40.50.140">
    <property type="entry name" value="Nucleic acid-binding proteins"/>
    <property type="match status" value="1"/>
</dbReference>
<dbReference type="Pfam" id="PF01068">
    <property type="entry name" value="DNA_ligase_A_M"/>
    <property type="match status" value="1"/>
</dbReference>
<keyword evidence="6" id="KW-1185">Reference proteome</keyword>
<reference evidence="5 6" key="1">
    <citation type="submission" date="2019-03" db="EMBL/GenBank/DDBJ databases">
        <title>Cellulosimicrobium funkei JCM14302 Assembly.</title>
        <authorList>
            <person name="Dou T."/>
        </authorList>
    </citation>
    <scope>NUCLEOTIDE SEQUENCE [LARGE SCALE GENOMIC DNA]</scope>
    <source>
        <strain evidence="5 6">JCM 14302</strain>
    </source>
</reference>
<accession>A0A4Y8QXL8</accession>
<sequence length="332" mass="36089">MAGAKAMPYDVALARVVEQIPAPGALEGGCRYEPKWDGYRAIVSSSDDGARIWSRRGTDLTATFPEIAGAVAEQLAPGVVLDGELVVWESGRLAFEALQERMGRGPRTAAAAARARPASLAAFDVLAIADRDVRPEPFDVRRALLVELASSWRPPLNLSPVTDDVDEAREWFETYVAVGVEGLVVKGGAEPYRGGERSWLKVKHRSTVDVVCAAVTGSMSQPQEIVAGLPIDGDLRIVGRTTPLTPGARRRLVPLLRRPMGEHPWPARISPGTFGRFNARTAPIDLTLVEPFVVEVSADVAWSGKSWRHPLRLVRLRPEMDPDEVEPGDVAR</sequence>
<proteinExistence type="inferred from homology"/>
<evidence type="ECO:0000256" key="1">
    <source>
        <dbReference type="ARBA" id="ARBA00007572"/>
    </source>
</evidence>
<dbReference type="PANTHER" id="PTHR45674:SF4">
    <property type="entry name" value="DNA LIGASE 1"/>
    <property type="match status" value="1"/>
</dbReference>
<dbReference type="PROSITE" id="PS50160">
    <property type="entry name" value="DNA_LIGASE_A3"/>
    <property type="match status" value="1"/>
</dbReference>
<dbReference type="CDD" id="cd07905">
    <property type="entry name" value="Adenylation_DNA_ligase_LigC"/>
    <property type="match status" value="1"/>
</dbReference>
<dbReference type="RefSeq" id="WP_082774766.1">
    <property type="nucleotide sequence ID" value="NZ_SOZH01000012.1"/>
</dbReference>
<dbReference type="SUPFAM" id="SSF56091">
    <property type="entry name" value="DNA ligase/mRNA capping enzyme, catalytic domain"/>
    <property type="match status" value="1"/>
</dbReference>
<dbReference type="GeneID" id="95686502"/>
<gene>
    <name evidence="5" type="ORF">E1O70_18630</name>
</gene>
<dbReference type="AlphaFoldDB" id="A0A4Y8QXL8"/>
<dbReference type="Gene3D" id="3.30.470.30">
    <property type="entry name" value="DNA ligase/mRNA capping enzyme"/>
    <property type="match status" value="1"/>
</dbReference>
<evidence type="ECO:0000256" key="2">
    <source>
        <dbReference type="ARBA" id="ARBA00022598"/>
    </source>
</evidence>
<comment type="caution">
    <text evidence="5">The sequence shown here is derived from an EMBL/GenBank/DDBJ whole genome shotgun (WGS) entry which is preliminary data.</text>
</comment>
<dbReference type="GO" id="GO:0005524">
    <property type="term" value="F:ATP binding"/>
    <property type="evidence" value="ECO:0007669"/>
    <property type="project" value="InterPro"/>
</dbReference>
<dbReference type="InterPro" id="IPR012310">
    <property type="entry name" value="DNA_ligase_ATP-dep_cent"/>
</dbReference>
<dbReference type="GO" id="GO:0003910">
    <property type="term" value="F:DNA ligase (ATP) activity"/>
    <property type="evidence" value="ECO:0007669"/>
    <property type="project" value="UniProtKB-EC"/>
</dbReference>
<feature type="domain" description="ATP-dependent DNA ligase family profile" evidence="4">
    <location>
        <begin position="111"/>
        <end position="203"/>
    </location>
</feature>
<evidence type="ECO:0000256" key="3">
    <source>
        <dbReference type="ARBA" id="ARBA00034003"/>
    </source>
</evidence>
<dbReference type="InterPro" id="IPR050191">
    <property type="entry name" value="ATP-dep_DNA_ligase"/>
</dbReference>
<dbReference type="GO" id="GO:0006281">
    <property type="term" value="P:DNA repair"/>
    <property type="evidence" value="ECO:0007669"/>
    <property type="project" value="InterPro"/>
</dbReference>
<evidence type="ECO:0000259" key="4">
    <source>
        <dbReference type="PROSITE" id="PS50160"/>
    </source>
</evidence>
<dbReference type="InterPro" id="IPR044119">
    <property type="entry name" value="Adenylation_LigC-like"/>
</dbReference>
<organism evidence="5 6">
    <name type="scientific">Cellulosimicrobium funkei</name>
    <dbReference type="NCBI Taxonomy" id="264251"/>
    <lineage>
        <taxon>Bacteria</taxon>
        <taxon>Bacillati</taxon>
        <taxon>Actinomycetota</taxon>
        <taxon>Actinomycetes</taxon>
        <taxon>Micrococcales</taxon>
        <taxon>Promicromonosporaceae</taxon>
        <taxon>Cellulosimicrobium</taxon>
    </lineage>
</organism>
<evidence type="ECO:0000313" key="5">
    <source>
        <dbReference type="EMBL" id="TFF04453.1"/>
    </source>
</evidence>
<comment type="similarity">
    <text evidence="1">Belongs to the ATP-dependent DNA ligase family.</text>
</comment>
<dbReference type="EMBL" id="SOZH01000012">
    <property type="protein sequence ID" value="TFF04453.1"/>
    <property type="molecule type" value="Genomic_DNA"/>
</dbReference>
<protein>
    <submittedName>
        <fullName evidence="5">ATP-dependent DNA ligase</fullName>
    </submittedName>
</protein>
<dbReference type="PANTHER" id="PTHR45674">
    <property type="entry name" value="DNA LIGASE 1/3 FAMILY MEMBER"/>
    <property type="match status" value="1"/>
</dbReference>
<comment type="catalytic activity">
    <reaction evidence="3">
        <text>ATP + (deoxyribonucleotide)n-3'-hydroxyl + 5'-phospho-(deoxyribonucleotide)m = (deoxyribonucleotide)n+m + AMP + diphosphate.</text>
        <dbReference type="EC" id="6.5.1.1"/>
    </reaction>
</comment>
<dbReference type="Proteomes" id="UP000298003">
    <property type="component" value="Unassembled WGS sequence"/>
</dbReference>
<name>A0A4Y8QXL8_9MICO</name>
<keyword evidence="2 5" id="KW-0436">Ligase</keyword>
<evidence type="ECO:0000313" key="6">
    <source>
        <dbReference type="Proteomes" id="UP000298003"/>
    </source>
</evidence>